<accession>A0A101LWJ1</accession>
<keyword evidence="2" id="KW-0496">Mitochondrion</keyword>
<organism evidence="2">
    <name type="scientific">Picea glauca</name>
    <name type="common">White spruce</name>
    <name type="synonym">Pinus glauca</name>
    <dbReference type="NCBI Taxonomy" id="3330"/>
    <lineage>
        <taxon>Eukaryota</taxon>
        <taxon>Viridiplantae</taxon>
        <taxon>Streptophyta</taxon>
        <taxon>Embryophyta</taxon>
        <taxon>Tracheophyta</taxon>
        <taxon>Spermatophyta</taxon>
        <taxon>Pinopsida</taxon>
        <taxon>Pinidae</taxon>
        <taxon>Conifers I</taxon>
        <taxon>Pinales</taxon>
        <taxon>Pinaceae</taxon>
        <taxon>Picea</taxon>
    </lineage>
</organism>
<geneLocation type="mitochondrion" evidence="2"/>
<proteinExistence type="predicted"/>
<sequence>MKKRLMEGSPGRKEAGTWKETSRIRNEQMLAHSKDVYYPARTTIGSIEPLGTTPSKANNELR</sequence>
<reference evidence="2" key="1">
    <citation type="journal article" date="2015" name="Genome Biol. Evol.">
        <title>Organellar Genomes of White Spruce (Picea glauca): Assembly and Annotation.</title>
        <authorList>
            <person name="Jackman S.D."/>
            <person name="Warren R.L."/>
            <person name="Gibb E.A."/>
            <person name="Vandervalk B.P."/>
            <person name="Mohamadi H."/>
            <person name="Chu J."/>
            <person name="Raymond A."/>
            <person name="Pleasance S."/>
            <person name="Coope R."/>
            <person name="Wildung M.R."/>
            <person name="Ritland C.E."/>
            <person name="Bousquet J."/>
            <person name="Jones S.J."/>
            <person name="Bohlmann J."/>
            <person name="Birol I."/>
        </authorList>
    </citation>
    <scope>NUCLEOTIDE SEQUENCE [LARGE SCALE GENOMIC DNA]</scope>
    <source>
        <tissue evidence="2">Flushing bud</tissue>
    </source>
</reference>
<evidence type="ECO:0000256" key="1">
    <source>
        <dbReference type="SAM" id="MobiDB-lite"/>
    </source>
</evidence>
<protein>
    <submittedName>
        <fullName evidence="2">Uncharacterized protein</fullName>
    </submittedName>
</protein>
<dbReference type="EMBL" id="LKAM01000010">
    <property type="protein sequence ID" value="KUM46636.1"/>
    <property type="molecule type" value="Genomic_DNA"/>
</dbReference>
<feature type="region of interest" description="Disordered" evidence="1">
    <location>
        <begin position="1"/>
        <end position="20"/>
    </location>
</feature>
<name>A0A101LWJ1_PICGL</name>
<comment type="caution">
    <text evidence="2">The sequence shown here is derived from an EMBL/GenBank/DDBJ whole genome shotgun (WGS) entry which is preliminary data.</text>
</comment>
<evidence type="ECO:0000313" key="2">
    <source>
        <dbReference type="EMBL" id="KUM46636.1"/>
    </source>
</evidence>
<dbReference type="AlphaFoldDB" id="A0A101LWJ1"/>
<gene>
    <name evidence="2" type="ORF">ABT39_MTgene1316</name>
</gene>